<reference evidence="1 2" key="1">
    <citation type="submission" date="2018-07" db="EMBL/GenBank/DDBJ databases">
        <title>Genomic Encyclopedia of Type Strains, Phase III (KMG-III): the genomes of soil and plant-associated and newly described type strains.</title>
        <authorList>
            <person name="Whitman W."/>
        </authorList>
    </citation>
    <scope>NUCLEOTIDE SEQUENCE [LARGE SCALE GENOMIC DNA]</scope>
    <source>
        <strain evidence="1 2">CECT 8488</strain>
    </source>
</reference>
<accession>A0A3D9H3R4</accession>
<name>A0A3D9H3R4_9PROT</name>
<keyword evidence="2" id="KW-1185">Reference proteome</keyword>
<comment type="caution">
    <text evidence="1">The sequence shown here is derived from an EMBL/GenBank/DDBJ whole genome shotgun (WGS) entry which is preliminary data.</text>
</comment>
<dbReference type="Proteomes" id="UP000256845">
    <property type="component" value="Unassembled WGS sequence"/>
</dbReference>
<organism evidence="1 2">
    <name type="scientific">Aestuariispira insulae</name>
    <dbReference type="NCBI Taxonomy" id="1461337"/>
    <lineage>
        <taxon>Bacteria</taxon>
        <taxon>Pseudomonadati</taxon>
        <taxon>Pseudomonadota</taxon>
        <taxon>Alphaproteobacteria</taxon>
        <taxon>Rhodospirillales</taxon>
        <taxon>Kiloniellaceae</taxon>
        <taxon>Aestuariispira</taxon>
    </lineage>
</organism>
<evidence type="ECO:0000313" key="1">
    <source>
        <dbReference type="EMBL" id="RED44148.1"/>
    </source>
</evidence>
<evidence type="ECO:0000313" key="2">
    <source>
        <dbReference type="Proteomes" id="UP000256845"/>
    </source>
</evidence>
<dbReference type="AlphaFoldDB" id="A0A3D9H3R4"/>
<sequence>PETNRVTRIGLESRRDDVIAEIEALETSK</sequence>
<dbReference type="EMBL" id="QRDW01000017">
    <property type="protein sequence ID" value="RED44148.1"/>
    <property type="molecule type" value="Genomic_DNA"/>
</dbReference>
<feature type="non-terminal residue" evidence="1">
    <location>
        <position position="1"/>
    </location>
</feature>
<protein>
    <submittedName>
        <fullName evidence="1">Uncharacterized protein</fullName>
    </submittedName>
</protein>
<gene>
    <name evidence="1" type="ORF">DFP90_11752</name>
</gene>
<proteinExistence type="predicted"/>